<protein>
    <submittedName>
        <fullName evidence="1">Uncharacterized protein</fullName>
    </submittedName>
</protein>
<proteinExistence type="predicted"/>
<evidence type="ECO:0000313" key="1">
    <source>
        <dbReference type="EnsemblMetazoa" id="tetur10g03610.1"/>
    </source>
</evidence>
<dbReference type="EMBL" id="CAEY01000037">
    <property type="status" value="NOT_ANNOTATED_CDS"/>
    <property type="molecule type" value="Genomic_DNA"/>
</dbReference>
<dbReference type="Proteomes" id="UP000015104">
    <property type="component" value="Unassembled WGS sequence"/>
</dbReference>
<organism evidence="1 2">
    <name type="scientific">Tetranychus urticae</name>
    <name type="common">Two-spotted spider mite</name>
    <dbReference type="NCBI Taxonomy" id="32264"/>
    <lineage>
        <taxon>Eukaryota</taxon>
        <taxon>Metazoa</taxon>
        <taxon>Ecdysozoa</taxon>
        <taxon>Arthropoda</taxon>
        <taxon>Chelicerata</taxon>
        <taxon>Arachnida</taxon>
        <taxon>Acari</taxon>
        <taxon>Acariformes</taxon>
        <taxon>Trombidiformes</taxon>
        <taxon>Prostigmata</taxon>
        <taxon>Eleutherengona</taxon>
        <taxon>Raphignathae</taxon>
        <taxon>Tetranychoidea</taxon>
        <taxon>Tetranychidae</taxon>
        <taxon>Tetranychus</taxon>
    </lineage>
</organism>
<reference evidence="2" key="1">
    <citation type="submission" date="2011-08" db="EMBL/GenBank/DDBJ databases">
        <authorList>
            <person name="Rombauts S."/>
        </authorList>
    </citation>
    <scope>NUCLEOTIDE SEQUENCE</scope>
    <source>
        <strain evidence="2">London</strain>
    </source>
</reference>
<name>T1KFM0_TETUR</name>
<sequence>MEAIIFLDFHCDRETKQWTQCRRKLVRANLGLELTLFTGVDIRNGSKTNIVLRELRLNGEQKVDNDSSINLAK</sequence>
<reference evidence="1" key="2">
    <citation type="submission" date="2015-06" db="UniProtKB">
        <authorList>
            <consortium name="EnsemblMetazoa"/>
        </authorList>
    </citation>
    <scope>IDENTIFICATION</scope>
</reference>
<dbReference type="EnsemblMetazoa" id="tetur10g03610.1">
    <property type="protein sequence ID" value="tetur10g03610.1"/>
    <property type="gene ID" value="tetur10g03610"/>
</dbReference>
<keyword evidence="2" id="KW-1185">Reference proteome</keyword>
<accession>T1KFM0</accession>
<evidence type="ECO:0000313" key="2">
    <source>
        <dbReference type="Proteomes" id="UP000015104"/>
    </source>
</evidence>
<dbReference type="HOGENOM" id="CLU_3160588_0_0_1"/>
<dbReference type="AlphaFoldDB" id="T1KFM0"/>